<evidence type="ECO:0000256" key="3">
    <source>
        <dbReference type="ARBA" id="ARBA00022801"/>
    </source>
</evidence>
<reference evidence="6" key="1">
    <citation type="journal article" date="2020" name="MBio">
        <title>Horizontal gene transfer to a defensive symbiont with a reduced genome amongst a multipartite beetle microbiome.</title>
        <authorList>
            <person name="Waterworth S.C."/>
            <person name="Florez L.V."/>
            <person name="Rees E.R."/>
            <person name="Hertweck C."/>
            <person name="Kaltenpoth M."/>
            <person name="Kwan J.C."/>
        </authorList>
    </citation>
    <scope>NUCLEOTIDE SEQUENCE [LARGE SCALE GENOMIC DNA]</scope>
</reference>
<evidence type="ECO:0000256" key="2">
    <source>
        <dbReference type="ARBA" id="ARBA00022729"/>
    </source>
</evidence>
<dbReference type="PANTHER" id="PTHR33938">
    <property type="entry name" value="FERULOYL ESTERASE B-RELATED"/>
    <property type="match status" value="1"/>
</dbReference>
<keyword evidence="4" id="KW-1015">Disulfide bond</keyword>
<gene>
    <name evidence="5" type="ORF">GAK30_00176</name>
</gene>
<comment type="caution">
    <text evidence="5">The sequence shown here is derived from an EMBL/GenBank/DDBJ whole genome shotgun (WGS) entry which is preliminary data.</text>
</comment>
<evidence type="ECO:0008006" key="7">
    <source>
        <dbReference type="Google" id="ProtNLM"/>
    </source>
</evidence>
<evidence type="ECO:0000313" key="6">
    <source>
        <dbReference type="Proteomes" id="UP000461670"/>
    </source>
</evidence>
<organism evidence="5 6">
    <name type="scientific">Paracidovorax wautersii</name>
    <dbReference type="NCBI Taxonomy" id="1177982"/>
    <lineage>
        <taxon>Bacteria</taxon>
        <taxon>Pseudomonadati</taxon>
        <taxon>Pseudomonadota</taxon>
        <taxon>Betaproteobacteria</taxon>
        <taxon>Burkholderiales</taxon>
        <taxon>Comamonadaceae</taxon>
        <taxon>Paracidovorax</taxon>
    </lineage>
</organism>
<dbReference type="AlphaFoldDB" id="A0A7V8JS43"/>
<dbReference type="PANTHER" id="PTHR33938:SF15">
    <property type="entry name" value="FERULOYL ESTERASE B-RELATED"/>
    <property type="match status" value="1"/>
</dbReference>
<keyword evidence="3" id="KW-0378">Hydrolase</keyword>
<protein>
    <recommendedName>
        <fullName evidence="7">Tannase and feruloyl esterase</fullName>
    </recommendedName>
</protein>
<accession>A0A7V8JS43</accession>
<name>A0A7V8JS43_9BURK</name>
<dbReference type="InterPro" id="IPR011118">
    <property type="entry name" value="Tannase/feruloyl_esterase"/>
</dbReference>
<proteinExistence type="predicted"/>
<dbReference type="GO" id="GO:0052689">
    <property type="term" value="F:carboxylic ester hydrolase activity"/>
    <property type="evidence" value="ECO:0007669"/>
    <property type="project" value="UniProtKB-KW"/>
</dbReference>
<keyword evidence="2" id="KW-0732">Signal</keyword>
<sequence>MTGTVVPTSDPTAAGGGRSYNIGGSFARYFVMQDPAFDPLTFDAAAQAARIQYLSSLMDMTDPDLSRFHARGGKLIMRENLSDKGNSPQTGIDYYNAVVVRMGQESVDQFFVAYGATGLPHTSLGLPAGSANAPAYGTPGSIDFLGLLDSWVSQGQKPADRLELTNRAALPPHEVIASKPMCRLGSYPHYVAASAEGGRVASNYDCRPM</sequence>
<evidence type="ECO:0000313" key="5">
    <source>
        <dbReference type="EMBL" id="KAF1023810.1"/>
    </source>
</evidence>
<evidence type="ECO:0000256" key="4">
    <source>
        <dbReference type="ARBA" id="ARBA00023157"/>
    </source>
</evidence>
<dbReference type="Pfam" id="PF07519">
    <property type="entry name" value="Tannase"/>
    <property type="match status" value="1"/>
</dbReference>
<dbReference type="EMBL" id="WNDQ01000002">
    <property type="protein sequence ID" value="KAF1023810.1"/>
    <property type="molecule type" value="Genomic_DNA"/>
</dbReference>
<evidence type="ECO:0000256" key="1">
    <source>
        <dbReference type="ARBA" id="ARBA00022487"/>
    </source>
</evidence>
<dbReference type="Proteomes" id="UP000461670">
    <property type="component" value="Unassembled WGS sequence"/>
</dbReference>
<keyword evidence="1" id="KW-0719">Serine esterase</keyword>